<name>A0AAV2JDW1_KNICA</name>
<sequence length="169" mass="18789">MGGAERERGDSKAQGVFRLLQTELQLHHHHTHPKLPGHSYHRHPPLPPTPSAAALDTHGTARPSACGSRPRGTSRTKPAEGPAEQPAERARRGGEQEICEPQQVQGRRGGADQCRDQTTSSQTEDARVAPSSVSRRKRFLQTILCEASRSAGFEKCRLREGREWEFLRF</sequence>
<feature type="compositionally biased region" description="Basic residues" evidence="1">
    <location>
        <begin position="27"/>
        <end position="44"/>
    </location>
</feature>
<evidence type="ECO:0000313" key="2">
    <source>
        <dbReference type="EMBL" id="CAL1575645.1"/>
    </source>
</evidence>
<feature type="region of interest" description="Disordered" evidence="1">
    <location>
        <begin position="1"/>
        <end position="135"/>
    </location>
</feature>
<dbReference type="EMBL" id="OZ035834">
    <property type="protein sequence ID" value="CAL1575645.1"/>
    <property type="molecule type" value="Genomic_DNA"/>
</dbReference>
<organism evidence="2 3">
    <name type="scientific">Knipowitschia caucasica</name>
    <name type="common">Caucasian dwarf goby</name>
    <name type="synonym">Pomatoschistus caucasicus</name>
    <dbReference type="NCBI Taxonomy" id="637954"/>
    <lineage>
        <taxon>Eukaryota</taxon>
        <taxon>Metazoa</taxon>
        <taxon>Chordata</taxon>
        <taxon>Craniata</taxon>
        <taxon>Vertebrata</taxon>
        <taxon>Euteleostomi</taxon>
        <taxon>Actinopterygii</taxon>
        <taxon>Neopterygii</taxon>
        <taxon>Teleostei</taxon>
        <taxon>Neoteleostei</taxon>
        <taxon>Acanthomorphata</taxon>
        <taxon>Gobiaria</taxon>
        <taxon>Gobiiformes</taxon>
        <taxon>Gobioidei</taxon>
        <taxon>Gobiidae</taxon>
        <taxon>Gobiinae</taxon>
        <taxon>Knipowitschia</taxon>
    </lineage>
</organism>
<gene>
    <name evidence="2" type="ORF">KC01_LOCUS7167</name>
</gene>
<accession>A0AAV2JDW1</accession>
<reference evidence="2 3" key="1">
    <citation type="submission" date="2024-04" db="EMBL/GenBank/DDBJ databases">
        <authorList>
            <person name="Waldvogel A.-M."/>
            <person name="Schoenle A."/>
        </authorList>
    </citation>
    <scope>NUCLEOTIDE SEQUENCE [LARGE SCALE GENOMIC DNA]</scope>
</reference>
<evidence type="ECO:0000256" key="1">
    <source>
        <dbReference type="SAM" id="MobiDB-lite"/>
    </source>
</evidence>
<protein>
    <submittedName>
        <fullName evidence="2">Uncharacterized protein</fullName>
    </submittedName>
</protein>
<evidence type="ECO:0000313" key="3">
    <source>
        <dbReference type="Proteomes" id="UP001497482"/>
    </source>
</evidence>
<keyword evidence="3" id="KW-1185">Reference proteome</keyword>
<dbReference type="Proteomes" id="UP001497482">
    <property type="component" value="Chromosome 12"/>
</dbReference>
<dbReference type="AlphaFoldDB" id="A0AAV2JDW1"/>
<feature type="compositionally biased region" description="Basic and acidic residues" evidence="1">
    <location>
        <begin position="1"/>
        <end position="11"/>
    </location>
</feature>
<proteinExistence type="predicted"/>
<feature type="compositionally biased region" description="Basic and acidic residues" evidence="1">
    <location>
        <begin position="86"/>
        <end position="95"/>
    </location>
</feature>